<sequence>MQELTLIGHQNMKIKPWKVWGALATAGVAIAVNLATEWKYNLLTWAVVLGLVVLAVWFDSKADQGEQHSEPSRHRGQQIPLVLRCEERNGDARRSVSTTSEKVATEFLKRVPPPLDPPHDPRHPEL</sequence>
<evidence type="ECO:0000256" key="1">
    <source>
        <dbReference type="SAM" id="MobiDB-lite"/>
    </source>
</evidence>
<keyword evidence="4" id="KW-1185">Reference proteome</keyword>
<feature type="transmembrane region" description="Helical" evidence="2">
    <location>
        <begin position="19"/>
        <end position="36"/>
    </location>
</feature>
<proteinExistence type="predicted"/>
<name>A0ABW1AK56_9ACTN</name>
<dbReference type="RefSeq" id="WP_378293477.1">
    <property type="nucleotide sequence ID" value="NZ_JBHSON010000203.1"/>
</dbReference>
<evidence type="ECO:0000313" key="4">
    <source>
        <dbReference type="Proteomes" id="UP001596074"/>
    </source>
</evidence>
<organism evidence="3 4">
    <name type="scientific">Actinomadura rugatobispora</name>
    <dbReference type="NCBI Taxonomy" id="1994"/>
    <lineage>
        <taxon>Bacteria</taxon>
        <taxon>Bacillati</taxon>
        <taxon>Actinomycetota</taxon>
        <taxon>Actinomycetes</taxon>
        <taxon>Streptosporangiales</taxon>
        <taxon>Thermomonosporaceae</taxon>
        <taxon>Actinomadura</taxon>
    </lineage>
</organism>
<feature type="transmembrane region" description="Helical" evidence="2">
    <location>
        <begin position="42"/>
        <end position="58"/>
    </location>
</feature>
<keyword evidence="2" id="KW-0812">Transmembrane</keyword>
<comment type="caution">
    <text evidence="3">The sequence shown here is derived from an EMBL/GenBank/DDBJ whole genome shotgun (WGS) entry which is preliminary data.</text>
</comment>
<feature type="region of interest" description="Disordered" evidence="1">
    <location>
        <begin position="88"/>
        <end position="126"/>
    </location>
</feature>
<evidence type="ECO:0000313" key="3">
    <source>
        <dbReference type="EMBL" id="MFC5754919.1"/>
    </source>
</evidence>
<dbReference type="EMBL" id="JBHSON010000203">
    <property type="protein sequence ID" value="MFC5754919.1"/>
    <property type="molecule type" value="Genomic_DNA"/>
</dbReference>
<keyword evidence="2" id="KW-0472">Membrane</keyword>
<dbReference type="Proteomes" id="UP001596074">
    <property type="component" value="Unassembled WGS sequence"/>
</dbReference>
<keyword evidence="2" id="KW-1133">Transmembrane helix</keyword>
<reference evidence="4" key="1">
    <citation type="journal article" date="2019" name="Int. J. Syst. Evol. Microbiol.">
        <title>The Global Catalogue of Microorganisms (GCM) 10K type strain sequencing project: providing services to taxonomists for standard genome sequencing and annotation.</title>
        <authorList>
            <consortium name="The Broad Institute Genomics Platform"/>
            <consortium name="The Broad Institute Genome Sequencing Center for Infectious Disease"/>
            <person name="Wu L."/>
            <person name="Ma J."/>
        </authorList>
    </citation>
    <scope>NUCLEOTIDE SEQUENCE [LARGE SCALE GENOMIC DNA]</scope>
    <source>
        <strain evidence="4">KCTC 42087</strain>
    </source>
</reference>
<feature type="compositionally biased region" description="Basic and acidic residues" evidence="1">
    <location>
        <begin position="117"/>
        <end position="126"/>
    </location>
</feature>
<evidence type="ECO:0000256" key="2">
    <source>
        <dbReference type="SAM" id="Phobius"/>
    </source>
</evidence>
<accession>A0ABW1AK56</accession>
<protein>
    <submittedName>
        <fullName evidence="3">Uncharacterized protein</fullName>
    </submittedName>
</protein>
<gene>
    <name evidence="3" type="ORF">ACFPZN_55695</name>
</gene>